<organism evidence="1 2">
    <name type="scientific">Grifola frondosa</name>
    <name type="common">Maitake</name>
    <name type="synonym">Polyporus frondosus</name>
    <dbReference type="NCBI Taxonomy" id="5627"/>
    <lineage>
        <taxon>Eukaryota</taxon>
        <taxon>Fungi</taxon>
        <taxon>Dikarya</taxon>
        <taxon>Basidiomycota</taxon>
        <taxon>Agaricomycotina</taxon>
        <taxon>Agaricomycetes</taxon>
        <taxon>Polyporales</taxon>
        <taxon>Grifolaceae</taxon>
        <taxon>Grifola</taxon>
    </lineage>
</organism>
<accession>A0A1C7MD44</accession>
<dbReference type="Gene3D" id="3.40.50.720">
    <property type="entry name" value="NAD(P)-binding Rossmann-like Domain"/>
    <property type="match status" value="1"/>
</dbReference>
<dbReference type="PANTHER" id="PTHR43647">
    <property type="entry name" value="DEHYDROGENASE"/>
    <property type="match status" value="1"/>
</dbReference>
<reference evidence="1 2" key="1">
    <citation type="submission" date="2016-03" db="EMBL/GenBank/DDBJ databases">
        <title>Whole genome sequencing of Grifola frondosa 9006-11.</title>
        <authorList>
            <person name="Min B."/>
            <person name="Park H."/>
            <person name="Kim J.-G."/>
            <person name="Cho H."/>
            <person name="Oh Y.-L."/>
            <person name="Kong W.-S."/>
            <person name="Choi I.-G."/>
        </authorList>
    </citation>
    <scope>NUCLEOTIDE SEQUENCE [LARGE SCALE GENOMIC DNA]</scope>
    <source>
        <strain evidence="1 2">9006-11</strain>
    </source>
</reference>
<keyword evidence="2" id="KW-1185">Reference proteome</keyword>
<dbReference type="PANTHER" id="PTHR43647:SF2">
    <property type="entry name" value="DEHYDROGENASE"/>
    <property type="match status" value="1"/>
</dbReference>
<dbReference type="OrthoDB" id="9989144at2759"/>
<comment type="caution">
    <text evidence="1">The sequence shown here is derived from an EMBL/GenBank/DDBJ whole genome shotgun (WGS) entry which is preliminary data.</text>
</comment>
<dbReference type="STRING" id="5627.A0A1C7MD44"/>
<gene>
    <name evidence="1" type="ORF">A0H81_05106</name>
</gene>
<dbReference type="Proteomes" id="UP000092993">
    <property type="component" value="Unassembled WGS sequence"/>
</dbReference>
<dbReference type="AlphaFoldDB" id="A0A1C7MD44"/>
<evidence type="ECO:0000313" key="1">
    <source>
        <dbReference type="EMBL" id="OBZ74853.1"/>
    </source>
</evidence>
<proteinExistence type="predicted"/>
<dbReference type="GO" id="GO:0005789">
    <property type="term" value="C:endoplasmic reticulum membrane"/>
    <property type="evidence" value="ECO:0007669"/>
    <property type="project" value="TreeGrafter"/>
</dbReference>
<dbReference type="GO" id="GO:0005741">
    <property type="term" value="C:mitochondrial outer membrane"/>
    <property type="evidence" value="ECO:0007669"/>
    <property type="project" value="TreeGrafter"/>
</dbReference>
<dbReference type="InterPro" id="IPR051593">
    <property type="entry name" value="Ergosterol_Biosynth_ERG27"/>
</dbReference>
<evidence type="ECO:0000313" key="2">
    <source>
        <dbReference type="Proteomes" id="UP000092993"/>
    </source>
</evidence>
<sequence>MSSKELIIVVTGANGGVGYGICQRLMIQLSQPDPADAQPVFPEVSTKLSQSEHAAFRSSAAAGVTIIMACRDLNRAEVAKTKLYTALDDHIKKLPEVGFELDQQHISVWHADLKDTAFLSNTLASHL</sequence>
<dbReference type="GO" id="GO:0000253">
    <property type="term" value="F:3-beta-hydroxysteroid 3-dehydrogenase (NADP+) activity"/>
    <property type="evidence" value="ECO:0007669"/>
    <property type="project" value="TreeGrafter"/>
</dbReference>
<protein>
    <submittedName>
        <fullName evidence="1">Uncharacterized protein</fullName>
    </submittedName>
</protein>
<name>A0A1C7MD44_GRIFR</name>
<dbReference type="GO" id="GO:0005811">
    <property type="term" value="C:lipid droplet"/>
    <property type="evidence" value="ECO:0007669"/>
    <property type="project" value="TreeGrafter"/>
</dbReference>
<dbReference type="EMBL" id="LUGG01000005">
    <property type="protein sequence ID" value="OBZ74853.1"/>
    <property type="molecule type" value="Genomic_DNA"/>
</dbReference>